<evidence type="ECO:0000313" key="3">
    <source>
        <dbReference type="EMBL" id="KAJ4979577.1"/>
    </source>
</evidence>
<feature type="domain" description="DUF8041" evidence="2">
    <location>
        <begin position="94"/>
        <end position="260"/>
    </location>
</feature>
<gene>
    <name evidence="3" type="ORF">NE237_010357</name>
</gene>
<organism evidence="3 4">
    <name type="scientific">Protea cynaroides</name>
    <dbReference type="NCBI Taxonomy" id="273540"/>
    <lineage>
        <taxon>Eukaryota</taxon>
        <taxon>Viridiplantae</taxon>
        <taxon>Streptophyta</taxon>
        <taxon>Embryophyta</taxon>
        <taxon>Tracheophyta</taxon>
        <taxon>Spermatophyta</taxon>
        <taxon>Magnoliopsida</taxon>
        <taxon>Proteales</taxon>
        <taxon>Proteaceae</taxon>
        <taxon>Protea</taxon>
    </lineage>
</organism>
<dbReference type="Proteomes" id="UP001141806">
    <property type="component" value="Unassembled WGS sequence"/>
</dbReference>
<dbReference type="Gene3D" id="2.60.40.790">
    <property type="match status" value="1"/>
</dbReference>
<dbReference type="Pfam" id="PF26145">
    <property type="entry name" value="DUF8041"/>
    <property type="match status" value="1"/>
</dbReference>
<comment type="caution">
    <text evidence="3">The sequence shown here is derived from an EMBL/GenBank/DDBJ whole genome shotgun (WGS) entry which is preliminary data.</text>
</comment>
<evidence type="ECO:0008006" key="5">
    <source>
        <dbReference type="Google" id="ProtNLM"/>
    </source>
</evidence>
<dbReference type="PANTHER" id="PTHR33981">
    <property type="entry name" value="EXPRESSED PROTEIN"/>
    <property type="match status" value="1"/>
</dbReference>
<dbReference type="CDD" id="cd06464">
    <property type="entry name" value="ACD_sHsps-like"/>
    <property type="match status" value="1"/>
</dbReference>
<evidence type="ECO:0000313" key="4">
    <source>
        <dbReference type="Proteomes" id="UP001141806"/>
    </source>
</evidence>
<accession>A0A9Q0KZJ7</accession>
<proteinExistence type="predicted"/>
<dbReference type="InterPro" id="IPR058354">
    <property type="entry name" value="DUF8041"/>
</dbReference>
<dbReference type="AlphaFoldDB" id="A0A9Q0KZJ7"/>
<dbReference type="Pfam" id="PF26144">
    <property type="entry name" value="ACL_Hsps-like"/>
    <property type="match status" value="1"/>
</dbReference>
<protein>
    <recommendedName>
        <fullName evidence="5">HSP20-like chaperones superfamily protein</fullName>
    </recommendedName>
</protein>
<dbReference type="InterPro" id="IPR058937">
    <property type="entry name" value="ACL_Hsps-like_put"/>
</dbReference>
<name>A0A9Q0KZJ7_9MAGN</name>
<evidence type="ECO:0000259" key="1">
    <source>
        <dbReference type="Pfam" id="PF26144"/>
    </source>
</evidence>
<dbReference type="PANTHER" id="PTHR33981:SF3">
    <property type="entry name" value="EXPRESSED PROTEIN"/>
    <property type="match status" value="1"/>
</dbReference>
<reference evidence="3" key="1">
    <citation type="journal article" date="2023" name="Plant J.">
        <title>The genome of the king protea, Protea cynaroides.</title>
        <authorList>
            <person name="Chang J."/>
            <person name="Duong T.A."/>
            <person name="Schoeman C."/>
            <person name="Ma X."/>
            <person name="Roodt D."/>
            <person name="Barker N."/>
            <person name="Li Z."/>
            <person name="Van de Peer Y."/>
            <person name="Mizrachi E."/>
        </authorList>
    </citation>
    <scope>NUCLEOTIDE SEQUENCE</scope>
    <source>
        <tissue evidence="3">Young leaves</tissue>
    </source>
</reference>
<sequence length="499" mass="57098">MGEALLTTLSMENHHPSTLLSMDSSANSHDELDREMNRQIILSRPPDINLPLSAERSPPPQPWNPDPCDILDVGLGPQIYETETLLNLPKVGRKCAKRVDSIWGAWFFFSFYFKPVLNEKSKGKIARDSNGVTGFDKSDLQLDVFLVQHDMENMYMWVFKERPENALGKMQLRSYMNGHSRQGERPFPFSVDKGFVRSHRMQRKHYRGLSNPQCVHGIEVVRSPNLVGIDEEERKRWIELTGRDLNFTIPQEASDFGAWRNLPNTEFELERPPPPLKTNLHHQKRLLNGSGLNLSTQPSNHVNGDVMDLSPNKRRKDFFPHGNDDDCCLPMNSHSDRVSDMEVHPVEPPWLNEFSGVMRNIYGPVTAAKTIYEDGEGYLIVVSVPFADLQRVKVSWRNTLTRGIVKISCVSTARMPFIKRHDRTFKLTDPSPEHCPPGEFIREIPLATRIPEDAKLEAYYDETGTVLEIMVPKHRVGPEEHEVRVCLRPHLGTNELLLT</sequence>
<feature type="domain" description="Hsps-like putative alpha-crystallin-like" evidence="1">
    <location>
        <begin position="365"/>
        <end position="473"/>
    </location>
</feature>
<dbReference type="EMBL" id="JAMYWD010000002">
    <property type="protein sequence ID" value="KAJ4979577.1"/>
    <property type="molecule type" value="Genomic_DNA"/>
</dbReference>
<keyword evidence="4" id="KW-1185">Reference proteome</keyword>
<evidence type="ECO:0000259" key="2">
    <source>
        <dbReference type="Pfam" id="PF26145"/>
    </source>
</evidence>
<dbReference type="OrthoDB" id="1695413at2759"/>
<dbReference type="InterPro" id="IPR008978">
    <property type="entry name" value="HSP20-like_chaperone"/>
</dbReference>